<proteinExistence type="inferred from homology"/>
<feature type="domain" description="Ima1 N-terminal" evidence="9">
    <location>
        <begin position="28"/>
        <end position="152"/>
    </location>
</feature>
<keyword evidence="3 8" id="KW-0812">Transmembrane</keyword>
<evidence type="ECO:0000313" key="11">
    <source>
        <dbReference type="WBParaSite" id="MBELARI_LOCUS5960"/>
    </source>
</evidence>
<feature type="region of interest" description="Disordered" evidence="7">
    <location>
        <begin position="991"/>
        <end position="1033"/>
    </location>
</feature>
<dbReference type="PANTHER" id="PTHR28646:SF1">
    <property type="entry name" value="TRANSMEMBRANE PROTEIN 201"/>
    <property type="match status" value="1"/>
</dbReference>
<dbReference type="GO" id="GO:0005521">
    <property type="term" value="F:lamin binding"/>
    <property type="evidence" value="ECO:0007669"/>
    <property type="project" value="TreeGrafter"/>
</dbReference>
<evidence type="ECO:0000256" key="5">
    <source>
        <dbReference type="ARBA" id="ARBA00023136"/>
    </source>
</evidence>
<feature type="transmembrane region" description="Helical" evidence="8">
    <location>
        <begin position="770"/>
        <end position="789"/>
    </location>
</feature>
<keyword evidence="10" id="KW-1185">Reference proteome</keyword>
<feature type="transmembrane region" description="Helical" evidence="8">
    <location>
        <begin position="211"/>
        <end position="228"/>
    </location>
</feature>
<feature type="region of interest" description="Disordered" evidence="7">
    <location>
        <begin position="646"/>
        <end position="680"/>
    </location>
</feature>
<feature type="compositionally biased region" description="Polar residues" evidence="7">
    <location>
        <begin position="1013"/>
        <end position="1026"/>
    </location>
</feature>
<dbReference type="GO" id="GO:0051015">
    <property type="term" value="F:actin filament binding"/>
    <property type="evidence" value="ECO:0007669"/>
    <property type="project" value="TreeGrafter"/>
</dbReference>
<evidence type="ECO:0000256" key="4">
    <source>
        <dbReference type="ARBA" id="ARBA00022989"/>
    </source>
</evidence>
<evidence type="ECO:0000256" key="7">
    <source>
        <dbReference type="SAM" id="MobiDB-lite"/>
    </source>
</evidence>
<evidence type="ECO:0000256" key="2">
    <source>
        <dbReference type="ARBA" id="ARBA00007600"/>
    </source>
</evidence>
<feature type="transmembrane region" description="Helical" evidence="8">
    <location>
        <begin position="736"/>
        <end position="758"/>
    </location>
</feature>
<reference evidence="11" key="1">
    <citation type="submission" date="2024-02" db="UniProtKB">
        <authorList>
            <consortium name="WormBaseParasite"/>
        </authorList>
    </citation>
    <scope>IDENTIFICATION</scope>
</reference>
<evidence type="ECO:0000256" key="6">
    <source>
        <dbReference type="ARBA" id="ARBA00023242"/>
    </source>
</evidence>
<feature type="transmembrane region" description="Helical" evidence="8">
    <location>
        <begin position="317"/>
        <end position="337"/>
    </location>
</feature>
<comment type="similarity">
    <text evidence="2">Belongs to the TMEM201 family.</text>
</comment>
<comment type="subcellular location">
    <subcellularLocation>
        <location evidence="1">Nucleus inner membrane</location>
        <topology evidence="1">Multi-pass membrane protein</topology>
    </subcellularLocation>
</comment>
<dbReference type="GO" id="GO:0030473">
    <property type="term" value="P:nuclear migration along microtubule"/>
    <property type="evidence" value="ECO:0007669"/>
    <property type="project" value="TreeGrafter"/>
</dbReference>
<evidence type="ECO:0000313" key="10">
    <source>
        <dbReference type="Proteomes" id="UP000887575"/>
    </source>
</evidence>
<feature type="region of interest" description="Disordered" evidence="7">
    <location>
        <begin position="575"/>
        <end position="616"/>
    </location>
</feature>
<protein>
    <recommendedName>
        <fullName evidence="9">Ima1 N-terminal domain-containing protein</fullName>
    </recommendedName>
</protein>
<evidence type="ECO:0000256" key="3">
    <source>
        <dbReference type="ARBA" id="ARBA00022692"/>
    </source>
</evidence>
<feature type="transmembrane region" description="Helical" evidence="8">
    <location>
        <begin position="801"/>
        <end position="821"/>
    </location>
</feature>
<name>A0AAF3FJP4_9BILA</name>
<accession>A0AAF3FJP4</accession>
<dbReference type="InterPro" id="IPR040041">
    <property type="entry name" value="TMEM201"/>
</dbReference>
<feature type="transmembrane region" description="Helical" evidence="8">
    <location>
        <begin position="698"/>
        <end position="716"/>
    </location>
</feature>
<dbReference type="Proteomes" id="UP000887575">
    <property type="component" value="Unassembled WGS sequence"/>
</dbReference>
<keyword evidence="4 8" id="KW-1133">Transmembrane helix</keyword>
<dbReference type="WBParaSite" id="MBELARI_LOCUS5960">
    <property type="protein sequence ID" value="MBELARI_LOCUS5960"/>
    <property type="gene ID" value="MBELARI_LOCUS5960"/>
</dbReference>
<keyword evidence="5 8" id="KW-0472">Membrane</keyword>
<feature type="compositionally biased region" description="Polar residues" evidence="7">
    <location>
        <begin position="991"/>
        <end position="1002"/>
    </location>
</feature>
<sequence length="1066" mass="118930">MDLALVTGGLAFVGLSSYVVRRLRGCRVNCWFCNTDQVVPWSSKNAFVCTGCDQYNGFNEDGDYNKQILGQHFASSRTQKMRFCNSGLLSDRPDVVPSRFENGLCEECNQKQEIIVERLSQFEPKNESHWQAEVDDYKNRLNKIYALCEPCLMASQRKLRRDKSLYGYLMHLTSFGRKLASTIVNGNNSSPNKKTKKSRKCFFAGGRVTEINHFVVFIIATLLALAEVNFLQQISNGMPSIDGFLSSFLGNATAPLLGFVHDSFYGAIILLFASNSIAMLSNKCRISFPDLLVFVLSLLLFTIAHDVFPKSFQKDLVLFRCGFSSLLFCLSTAVWILPRKLKHKKRPNTIASAFSIASTPMSQCSTIRSARISMNGSMLINSPMQDRFNKASNRSPSQISFGVESIHTTSTLEKSATGLFDFKHQQEKNKENRSPASHIFSSSSRTPSASSLVSSLNQWRDTRETTPISPQNEHNRMEWEHSDVGRTPSHPVLRQRQSSPPRIGEIKRKSRENTPSRDLGGLLGGLKLGKGDSSSPHRGPFSSLSFHPGVRNAYSVASEKSFQTAYQNKSHYTGFTSVSQRSPNPLAMPPSLRSRFTNDSASVSTRLTDPHPQYQPQPTQKLLVALVIQEPLASLLHERITRNSSESINLPCGKPNKMTGVEQSSAIPQHQRPAESEQTKKSRKCFFAGGRVTEINHFVVFIIATLLALAEVNFLQQISNGMPSIDGVLSSFLGNATAPLLGFVHDSFYGAIILLFASNSIAMLSNKCRISFPDLLVFGLSLMLFIIAHDVFPKSFQKDLVLFRCGFSSLLFCLSTAVWILPRKLKHKKRPNTIASAFSIASTPMSQCSTSPISPQNEHNQMDWEHSYVGRTPSHLIRRQGQSSPPRLGEFSRQNEHNQMEWEHGDVGRTPSHLVRRQQQSSPPRIGGIERKSRESISSRDFGGLKLGKGDSSSPHHGSFSSLYFHPGVRNANSVASEKSFQTTYQSKSHYTGFTPVSQRSPNPLAMPPSLRSRFTNDSASVSTRLTDPHPQYQPQPTQKLLVGLVVLCFLSNILPIYYLWVKPWI</sequence>
<dbReference type="PANTHER" id="PTHR28646">
    <property type="entry name" value="TRANSMEMBRANE PROTEIN 201"/>
    <property type="match status" value="1"/>
</dbReference>
<keyword evidence="6" id="KW-0539">Nucleus</keyword>
<feature type="compositionally biased region" description="Basic and acidic residues" evidence="7">
    <location>
        <begin position="473"/>
        <end position="484"/>
    </location>
</feature>
<feature type="compositionally biased region" description="Basic and acidic residues" evidence="7">
    <location>
        <begin position="504"/>
        <end position="515"/>
    </location>
</feature>
<evidence type="ECO:0000259" key="9">
    <source>
        <dbReference type="Pfam" id="PF09779"/>
    </source>
</evidence>
<organism evidence="10 11">
    <name type="scientific">Mesorhabditis belari</name>
    <dbReference type="NCBI Taxonomy" id="2138241"/>
    <lineage>
        <taxon>Eukaryota</taxon>
        <taxon>Metazoa</taxon>
        <taxon>Ecdysozoa</taxon>
        <taxon>Nematoda</taxon>
        <taxon>Chromadorea</taxon>
        <taxon>Rhabditida</taxon>
        <taxon>Rhabditina</taxon>
        <taxon>Rhabditomorpha</taxon>
        <taxon>Rhabditoidea</taxon>
        <taxon>Rhabditidae</taxon>
        <taxon>Mesorhabditinae</taxon>
        <taxon>Mesorhabditis</taxon>
    </lineage>
</organism>
<feature type="compositionally biased region" description="Low complexity" evidence="7">
    <location>
        <begin position="441"/>
        <end position="455"/>
    </location>
</feature>
<feature type="region of interest" description="Disordered" evidence="7">
    <location>
        <begin position="904"/>
        <end position="959"/>
    </location>
</feature>
<dbReference type="InterPro" id="IPR018617">
    <property type="entry name" value="Ima1_N"/>
</dbReference>
<feature type="transmembrane region" description="Helical" evidence="8">
    <location>
        <begin position="288"/>
        <end position="305"/>
    </location>
</feature>
<dbReference type="Pfam" id="PF09779">
    <property type="entry name" value="Ima1_N"/>
    <property type="match status" value="1"/>
</dbReference>
<feature type="region of interest" description="Disordered" evidence="7">
    <location>
        <begin position="426"/>
        <end position="547"/>
    </location>
</feature>
<evidence type="ECO:0000256" key="1">
    <source>
        <dbReference type="ARBA" id="ARBA00004473"/>
    </source>
</evidence>
<dbReference type="AlphaFoldDB" id="A0AAF3FJP4"/>
<feature type="compositionally biased region" description="Basic and acidic residues" evidence="7">
    <location>
        <begin position="928"/>
        <end position="938"/>
    </location>
</feature>
<feature type="transmembrane region" description="Helical" evidence="8">
    <location>
        <begin position="1041"/>
        <end position="1061"/>
    </location>
</feature>
<feature type="compositionally biased region" description="Polar residues" evidence="7">
    <location>
        <begin position="594"/>
        <end position="607"/>
    </location>
</feature>
<dbReference type="GO" id="GO:0005637">
    <property type="term" value="C:nuclear inner membrane"/>
    <property type="evidence" value="ECO:0007669"/>
    <property type="project" value="UniProtKB-SubCell"/>
</dbReference>
<evidence type="ECO:0000256" key="8">
    <source>
        <dbReference type="SAM" id="Phobius"/>
    </source>
</evidence>
<feature type="compositionally biased region" description="Low complexity" evidence="7">
    <location>
        <begin position="950"/>
        <end position="959"/>
    </location>
</feature>